<dbReference type="PANTHER" id="PTHR24286">
    <property type="entry name" value="CYTOCHROME P450 26"/>
    <property type="match status" value="1"/>
</dbReference>
<feature type="binding site" description="axial binding residue" evidence="7">
    <location>
        <position position="228"/>
    </location>
    <ligand>
        <name>heme</name>
        <dbReference type="ChEBI" id="CHEBI:30413"/>
    </ligand>
    <ligandPart>
        <name>Fe</name>
        <dbReference type="ChEBI" id="CHEBI:18248"/>
    </ligandPart>
</feature>
<evidence type="ECO:0000256" key="8">
    <source>
        <dbReference type="RuleBase" id="RU000461"/>
    </source>
</evidence>
<evidence type="ECO:0008006" key="11">
    <source>
        <dbReference type="Google" id="ProtNLM"/>
    </source>
</evidence>
<dbReference type="GO" id="GO:0005506">
    <property type="term" value="F:iron ion binding"/>
    <property type="evidence" value="ECO:0007669"/>
    <property type="project" value="InterPro"/>
</dbReference>
<dbReference type="GO" id="GO:0016705">
    <property type="term" value="F:oxidoreductase activity, acting on paired donors, with incorporation or reduction of molecular oxygen"/>
    <property type="evidence" value="ECO:0007669"/>
    <property type="project" value="InterPro"/>
</dbReference>
<dbReference type="Gene3D" id="1.10.630.10">
    <property type="entry name" value="Cytochrome P450"/>
    <property type="match status" value="2"/>
</dbReference>
<dbReference type="InterPro" id="IPR036396">
    <property type="entry name" value="Cyt_P450_sf"/>
</dbReference>
<dbReference type="GO" id="GO:0004497">
    <property type="term" value="F:monooxygenase activity"/>
    <property type="evidence" value="ECO:0007669"/>
    <property type="project" value="UniProtKB-KW"/>
</dbReference>
<dbReference type="SUPFAM" id="SSF48264">
    <property type="entry name" value="Cytochrome P450"/>
    <property type="match status" value="1"/>
</dbReference>
<reference evidence="10" key="1">
    <citation type="journal article" date="2019" name="Gigascience">
        <title>De novo genome assembly of the endangered Acer yangbiense, a plant species with extremely small populations endemic to Yunnan Province, China.</title>
        <authorList>
            <person name="Yang J."/>
            <person name="Wariss H.M."/>
            <person name="Tao L."/>
            <person name="Zhang R."/>
            <person name="Yun Q."/>
            <person name="Hollingsworth P."/>
            <person name="Dao Z."/>
            <person name="Luo G."/>
            <person name="Guo H."/>
            <person name="Ma Y."/>
            <person name="Sun W."/>
        </authorList>
    </citation>
    <scope>NUCLEOTIDE SEQUENCE [LARGE SCALE GENOMIC DNA]</scope>
    <source>
        <strain evidence="10">cv. br00</strain>
    </source>
</reference>
<comment type="caution">
    <text evidence="9">The sequence shown here is derived from an EMBL/GenBank/DDBJ whole genome shotgun (WGS) entry which is preliminary data.</text>
</comment>
<sequence>MGENVVVMTGEASHRFIFSGRDNGIAAKLATSALAILGKNNIFDLHGSPHKLVRSSIMSFLNFECIQRCVSKMDSLVKEQVLQISFIATYGESAFWITRSEGKRWNARGRIFKLFTNLIAKRKRGLEDGSMGSHDDVILCLLSLRDENGKTLPPPIIGNFRHAWRDTTFNSYDIPKGCQVFWLATSTHLDSKKFEDPVKFNPSRFDTNPKSSDPPCTYLPFGAGPRVCPGADFARTEVLLIIHHLITNYKWTAMVEDELVVRDPMPFPNKGLPVKIYPNHM</sequence>
<gene>
    <name evidence="9" type="ORF">DKX38_018913</name>
</gene>
<dbReference type="PANTHER" id="PTHR24286:SF256">
    <property type="entry name" value="CYTOCHROME P450 FAMILY PROTEIN"/>
    <property type="match status" value="1"/>
</dbReference>
<evidence type="ECO:0000256" key="2">
    <source>
        <dbReference type="ARBA" id="ARBA00010617"/>
    </source>
</evidence>
<evidence type="ECO:0000256" key="1">
    <source>
        <dbReference type="ARBA" id="ARBA00004167"/>
    </source>
</evidence>
<name>A0A5N5KPD9_9ROSI</name>
<dbReference type="PROSITE" id="PS00086">
    <property type="entry name" value="CYTOCHROME_P450"/>
    <property type="match status" value="1"/>
</dbReference>
<evidence type="ECO:0000313" key="9">
    <source>
        <dbReference type="EMBL" id="KAB5532243.1"/>
    </source>
</evidence>
<keyword evidence="4 7" id="KW-0479">Metal-binding</keyword>
<evidence type="ECO:0000256" key="6">
    <source>
        <dbReference type="ARBA" id="ARBA00023004"/>
    </source>
</evidence>
<comment type="subcellular location">
    <subcellularLocation>
        <location evidence="1">Membrane</location>
        <topology evidence="1">Single-pass membrane protein</topology>
    </subcellularLocation>
</comment>
<dbReference type="Proteomes" id="UP000326939">
    <property type="component" value="Chromosome 12"/>
</dbReference>
<evidence type="ECO:0000256" key="4">
    <source>
        <dbReference type="ARBA" id="ARBA00022723"/>
    </source>
</evidence>
<keyword evidence="7 8" id="KW-0349">Heme</keyword>
<dbReference type="GO" id="GO:0016020">
    <property type="term" value="C:membrane"/>
    <property type="evidence" value="ECO:0007669"/>
    <property type="project" value="UniProtKB-SubCell"/>
</dbReference>
<dbReference type="InterPro" id="IPR002401">
    <property type="entry name" value="Cyt_P450_E_grp-I"/>
</dbReference>
<keyword evidence="3" id="KW-0812">Transmembrane</keyword>
<dbReference type="InterPro" id="IPR017972">
    <property type="entry name" value="Cyt_P450_CS"/>
</dbReference>
<dbReference type="Pfam" id="PF00067">
    <property type="entry name" value="p450"/>
    <property type="match status" value="1"/>
</dbReference>
<keyword evidence="5" id="KW-0472">Membrane</keyword>
<dbReference type="AlphaFoldDB" id="A0A5N5KPD9"/>
<keyword evidence="10" id="KW-1185">Reference proteome</keyword>
<dbReference type="PRINTS" id="PR00463">
    <property type="entry name" value="EP450I"/>
</dbReference>
<organism evidence="9 10">
    <name type="scientific">Salix brachista</name>
    <dbReference type="NCBI Taxonomy" id="2182728"/>
    <lineage>
        <taxon>Eukaryota</taxon>
        <taxon>Viridiplantae</taxon>
        <taxon>Streptophyta</taxon>
        <taxon>Embryophyta</taxon>
        <taxon>Tracheophyta</taxon>
        <taxon>Spermatophyta</taxon>
        <taxon>Magnoliopsida</taxon>
        <taxon>eudicotyledons</taxon>
        <taxon>Gunneridae</taxon>
        <taxon>Pentapetalae</taxon>
        <taxon>rosids</taxon>
        <taxon>fabids</taxon>
        <taxon>Malpighiales</taxon>
        <taxon>Salicaceae</taxon>
        <taxon>Saliceae</taxon>
        <taxon>Salix</taxon>
    </lineage>
</organism>
<dbReference type="EMBL" id="VDCV01000012">
    <property type="protein sequence ID" value="KAB5532243.1"/>
    <property type="molecule type" value="Genomic_DNA"/>
</dbReference>
<accession>A0A5N5KPD9</accession>
<keyword evidence="8" id="KW-0503">Monooxygenase</keyword>
<evidence type="ECO:0000313" key="10">
    <source>
        <dbReference type="Proteomes" id="UP000326939"/>
    </source>
</evidence>
<dbReference type="GO" id="GO:0020037">
    <property type="term" value="F:heme binding"/>
    <property type="evidence" value="ECO:0007669"/>
    <property type="project" value="InterPro"/>
</dbReference>
<proteinExistence type="inferred from homology"/>
<evidence type="ECO:0000256" key="3">
    <source>
        <dbReference type="ARBA" id="ARBA00022692"/>
    </source>
</evidence>
<comment type="cofactor">
    <cofactor evidence="7">
        <name>heme</name>
        <dbReference type="ChEBI" id="CHEBI:30413"/>
    </cofactor>
</comment>
<keyword evidence="5" id="KW-1133">Transmembrane helix</keyword>
<dbReference type="InterPro" id="IPR001128">
    <property type="entry name" value="Cyt_P450"/>
</dbReference>
<evidence type="ECO:0000256" key="5">
    <source>
        <dbReference type="ARBA" id="ARBA00022989"/>
    </source>
</evidence>
<comment type="similarity">
    <text evidence="2 8">Belongs to the cytochrome P450 family.</text>
</comment>
<keyword evidence="8" id="KW-0560">Oxidoreductase</keyword>
<dbReference type="GO" id="GO:0016125">
    <property type="term" value="P:sterol metabolic process"/>
    <property type="evidence" value="ECO:0007669"/>
    <property type="project" value="TreeGrafter"/>
</dbReference>
<keyword evidence="6 7" id="KW-0408">Iron</keyword>
<protein>
    <recommendedName>
        <fullName evidence="11">Cytochrome P450</fullName>
    </recommendedName>
</protein>
<evidence type="ECO:0000256" key="7">
    <source>
        <dbReference type="PIRSR" id="PIRSR602401-1"/>
    </source>
</evidence>